<name>A0A9X0DJX8_9HELO</name>
<dbReference type="Proteomes" id="UP001152300">
    <property type="component" value="Unassembled WGS sequence"/>
</dbReference>
<protein>
    <submittedName>
        <fullName evidence="1">Uncharacterized protein</fullName>
    </submittedName>
</protein>
<proteinExistence type="predicted"/>
<comment type="caution">
    <text evidence="1">The sequence shown here is derived from an EMBL/GenBank/DDBJ whole genome shotgun (WGS) entry which is preliminary data.</text>
</comment>
<gene>
    <name evidence="1" type="ORF">OCU04_006725</name>
</gene>
<dbReference type="EMBL" id="JAPEIS010000007">
    <property type="protein sequence ID" value="KAJ8064382.1"/>
    <property type="molecule type" value="Genomic_DNA"/>
</dbReference>
<evidence type="ECO:0000313" key="1">
    <source>
        <dbReference type="EMBL" id="KAJ8064382.1"/>
    </source>
</evidence>
<dbReference type="AlphaFoldDB" id="A0A9X0DJX8"/>
<accession>A0A9X0DJX8</accession>
<reference evidence="1" key="1">
    <citation type="submission" date="2022-11" db="EMBL/GenBank/DDBJ databases">
        <title>Genome Resource of Sclerotinia nivalis Strain SnTB1, a Plant Pathogen Isolated from American Ginseng.</title>
        <authorList>
            <person name="Fan S."/>
        </authorList>
    </citation>
    <scope>NUCLEOTIDE SEQUENCE</scope>
    <source>
        <strain evidence="1">SnTB1</strain>
    </source>
</reference>
<organism evidence="1 2">
    <name type="scientific">Sclerotinia nivalis</name>
    <dbReference type="NCBI Taxonomy" id="352851"/>
    <lineage>
        <taxon>Eukaryota</taxon>
        <taxon>Fungi</taxon>
        <taxon>Dikarya</taxon>
        <taxon>Ascomycota</taxon>
        <taxon>Pezizomycotina</taxon>
        <taxon>Leotiomycetes</taxon>
        <taxon>Helotiales</taxon>
        <taxon>Sclerotiniaceae</taxon>
        <taxon>Sclerotinia</taxon>
    </lineage>
</organism>
<keyword evidence="2" id="KW-1185">Reference proteome</keyword>
<sequence length="109" mass="12021">MFQQSETNCAASGAMFCWATSVQFVGQERSKMRPSWESWSALSVSVVENKFLILPTVPNTLNVSPKVETVSASFWTKVVSNSDNINGKDASQLIVRAKTIAKHSKHNDT</sequence>
<evidence type="ECO:0000313" key="2">
    <source>
        <dbReference type="Proteomes" id="UP001152300"/>
    </source>
</evidence>